<evidence type="ECO:0000313" key="2">
    <source>
        <dbReference type="EMBL" id="DAF87006.1"/>
    </source>
</evidence>
<name>A0A8S5TXR2_9CAUD</name>
<accession>A0A8S5TXR2</accession>
<protein>
    <submittedName>
        <fullName evidence="2">Uncharacterized protein</fullName>
    </submittedName>
</protein>
<organism evidence="2">
    <name type="scientific">Siphoviridae sp. ctZiV25</name>
    <dbReference type="NCBI Taxonomy" id="2825560"/>
    <lineage>
        <taxon>Viruses</taxon>
        <taxon>Duplodnaviria</taxon>
        <taxon>Heunggongvirae</taxon>
        <taxon>Uroviricota</taxon>
        <taxon>Caudoviricetes</taxon>
    </lineage>
</organism>
<proteinExistence type="predicted"/>
<dbReference type="EMBL" id="BK015956">
    <property type="protein sequence ID" value="DAF87006.1"/>
    <property type="molecule type" value="Genomic_DNA"/>
</dbReference>
<evidence type="ECO:0000256" key="1">
    <source>
        <dbReference type="SAM" id="MobiDB-lite"/>
    </source>
</evidence>
<reference evidence="2" key="1">
    <citation type="journal article" date="2021" name="Proc. Natl. Acad. Sci. U.S.A.">
        <title>A Catalog of Tens of Thousands of Viruses from Human Metagenomes Reveals Hidden Associations with Chronic Diseases.</title>
        <authorList>
            <person name="Tisza M.J."/>
            <person name="Buck C.B."/>
        </authorList>
    </citation>
    <scope>NUCLEOTIDE SEQUENCE</scope>
    <source>
        <strain evidence="2">CtZiV25</strain>
    </source>
</reference>
<feature type="region of interest" description="Disordered" evidence="1">
    <location>
        <begin position="1"/>
        <end position="24"/>
    </location>
</feature>
<sequence length="136" mass="15773">MKDNYPLLSQSEERMAPWNQKDPEPTQVDCCVSYCLSKSIPVTIRNYEIIDDEPNFDNTNFIEEFENDNNTFGILSLLTELQHLSQEKINHLEDELSITPTPTAKAIVQKELTHYKNISKATKDWIIDDLDVIKEI</sequence>